<keyword evidence="2" id="KW-1185">Reference proteome</keyword>
<dbReference type="Pfam" id="PF09536">
    <property type="entry name" value="DUF2378"/>
    <property type="match status" value="1"/>
</dbReference>
<reference evidence="1" key="1">
    <citation type="submission" date="2009-01" db="EMBL/GenBank/DDBJ databases">
        <title>Complete sequence of Anaeromyxobacter dehalogenans 2CP-1.</title>
        <authorList>
            <consortium name="US DOE Joint Genome Institute"/>
            <person name="Lucas S."/>
            <person name="Copeland A."/>
            <person name="Lapidus A."/>
            <person name="Glavina del Rio T."/>
            <person name="Dalin E."/>
            <person name="Tice H."/>
            <person name="Bruce D."/>
            <person name="Goodwin L."/>
            <person name="Pitluck S."/>
            <person name="Saunders E."/>
            <person name="Brettin T."/>
            <person name="Detter J.C."/>
            <person name="Han C."/>
            <person name="Larimer F."/>
            <person name="Land M."/>
            <person name="Hauser L."/>
            <person name="Kyrpides N."/>
            <person name="Ovchinnikova G."/>
            <person name="Beliaev A.S."/>
            <person name="Richardson P."/>
        </authorList>
    </citation>
    <scope>NUCLEOTIDE SEQUENCE</scope>
    <source>
        <strain evidence="1">2CP-1</strain>
    </source>
</reference>
<accession>B8J9N7</accession>
<dbReference type="HOGENOM" id="CLU_112879_0_0_7"/>
<protein>
    <recommendedName>
        <fullName evidence="3">DUF2378 family protein</fullName>
    </recommendedName>
</protein>
<evidence type="ECO:0008006" key="3">
    <source>
        <dbReference type="Google" id="ProtNLM"/>
    </source>
</evidence>
<dbReference type="Proteomes" id="UP000007089">
    <property type="component" value="Chromosome"/>
</dbReference>
<dbReference type="InterPro" id="IPR011751">
    <property type="entry name" value="Mxa_paralog_2265"/>
</dbReference>
<organism evidence="1 2">
    <name type="scientific">Anaeromyxobacter dehalogenans (strain ATCC BAA-258 / DSM 21875 / 2CP-1)</name>
    <dbReference type="NCBI Taxonomy" id="455488"/>
    <lineage>
        <taxon>Bacteria</taxon>
        <taxon>Pseudomonadati</taxon>
        <taxon>Myxococcota</taxon>
        <taxon>Myxococcia</taxon>
        <taxon>Myxococcales</taxon>
        <taxon>Cystobacterineae</taxon>
        <taxon>Anaeromyxobacteraceae</taxon>
        <taxon>Anaeromyxobacter</taxon>
    </lineage>
</organism>
<dbReference type="KEGG" id="acp:A2cp1_4107"/>
<gene>
    <name evidence="1" type="ordered locus">A2cp1_4107</name>
</gene>
<dbReference type="AlphaFoldDB" id="B8J9N7"/>
<proteinExistence type="predicted"/>
<dbReference type="EMBL" id="CP001359">
    <property type="protein sequence ID" value="ACL67425.1"/>
    <property type="molecule type" value="Genomic_DNA"/>
</dbReference>
<sequence>MPVDRQDLEARIAAARSDDTVRGLVFNALFSVVREVAGDEAARACDPTGKASRVEFFSYPVTDFLALAAAVADRIGGRLGGEQQAFFRIGHRAGGMVLDSMVGKTMLALSEAGGARQLLANVPSAYKGAVSYGERRLEWTGERRARVTFRRELLAPPFHCGVFTAVLERVGAKDIRTEARQTSGLDAECELAWEAA</sequence>
<evidence type="ECO:0000313" key="1">
    <source>
        <dbReference type="EMBL" id="ACL67425.1"/>
    </source>
</evidence>
<name>B8J9N7_ANAD2</name>
<dbReference type="NCBIfam" id="TIGR02265">
    <property type="entry name" value="Mxa_TIGR02265"/>
    <property type="match status" value="1"/>
</dbReference>
<dbReference type="RefSeq" id="WP_015935145.1">
    <property type="nucleotide sequence ID" value="NC_011891.1"/>
</dbReference>
<evidence type="ECO:0000313" key="2">
    <source>
        <dbReference type="Proteomes" id="UP000007089"/>
    </source>
</evidence>